<accession>A0A4R6U6M4</accession>
<evidence type="ECO:0000313" key="3">
    <source>
        <dbReference type="Proteomes" id="UP000295632"/>
    </source>
</evidence>
<feature type="compositionally biased region" description="Polar residues" evidence="1">
    <location>
        <begin position="30"/>
        <end position="60"/>
    </location>
</feature>
<feature type="region of interest" description="Disordered" evidence="1">
    <location>
        <begin position="16"/>
        <end position="85"/>
    </location>
</feature>
<dbReference type="AlphaFoldDB" id="A0A4R6U6M4"/>
<evidence type="ECO:0000256" key="1">
    <source>
        <dbReference type="SAM" id="MobiDB-lite"/>
    </source>
</evidence>
<keyword evidence="2" id="KW-0167">Capsid protein</keyword>
<proteinExistence type="predicted"/>
<sequence length="152" mass="16699">MQTTVKKPLLYIVQPDFPISTEGMQEKASSKTGTATLPTEQDNEQSTVAPDLKTTATTGESKPDVEAEEKKPYQKERSRKGQFKSLSGQEKLEFLNRLPSVSKPMCEITTAEDTFKGHVYALTANEVSIRKSTGEANTVALDSILDVKILGF</sequence>
<keyword evidence="2" id="KW-0946">Virion</keyword>
<protein>
    <submittedName>
        <fullName evidence="2">Spore coat protein CotO</fullName>
    </submittedName>
</protein>
<feature type="compositionally biased region" description="Basic and acidic residues" evidence="1">
    <location>
        <begin position="61"/>
        <end position="76"/>
    </location>
</feature>
<dbReference type="Pfam" id="PF14153">
    <property type="entry name" value="Spore_coat_CotO"/>
    <property type="match status" value="1"/>
</dbReference>
<comment type="caution">
    <text evidence="2">The sequence shown here is derived from an EMBL/GenBank/DDBJ whole genome shotgun (WGS) entry which is preliminary data.</text>
</comment>
<dbReference type="OrthoDB" id="2970540at2"/>
<dbReference type="InterPro" id="IPR025439">
    <property type="entry name" value="Spore_coat_CotO"/>
</dbReference>
<dbReference type="EMBL" id="SNYJ01000002">
    <property type="protein sequence ID" value="TDQ42148.1"/>
    <property type="molecule type" value="Genomic_DNA"/>
</dbReference>
<name>A0A4R6U6M4_9BACI</name>
<reference evidence="2 3" key="1">
    <citation type="submission" date="2019-03" db="EMBL/GenBank/DDBJ databases">
        <title>Genomic Encyclopedia of Type Strains, Phase IV (KMG-IV): sequencing the most valuable type-strain genomes for metagenomic binning, comparative biology and taxonomic classification.</title>
        <authorList>
            <person name="Goeker M."/>
        </authorList>
    </citation>
    <scope>NUCLEOTIDE SEQUENCE [LARGE SCALE GENOMIC DNA]</scope>
    <source>
        <strain evidence="2 3">DSM 28697</strain>
    </source>
</reference>
<keyword evidence="3" id="KW-1185">Reference proteome</keyword>
<gene>
    <name evidence="2" type="ORF">EV213_102178</name>
</gene>
<dbReference type="RefSeq" id="WP_133579036.1">
    <property type="nucleotide sequence ID" value="NZ_SNYJ01000002.1"/>
</dbReference>
<evidence type="ECO:0000313" key="2">
    <source>
        <dbReference type="EMBL" id="TDQ42148.1"/>
    </source>
</evidence>
<dbReference type="Proteomes" id="UP000295632">
    <property type="component" value="Unassembled WGS sequence"/>
</dbReference>
<organism evidence="2 3">
    <name type="scientific">Aureibacillus halotolerans</name>
    <dbReference type="NCBI Taxonomy" id="1508390"/>
    <lineage>
        <taxon>Bacteria</taxon>
        <taxon>Bacillati</taxon>
        <taxon>Bacillota</taxon>
        <taxon>Bacilli</taxon>
        <taxon>Bacillales</taxon>
        <taxon>Bacillaceae</taxon>
        <taxon>Aureibacillus</taxon>
    </lineage>
</organism>